<dbReference type="InterPro" id="IPR036513">
    <property type="entry name" value="STAS_dom_sf"/>
</dbReference>
<evidence type="ECO:0000313" key="2">
    <source>
        <dbReference type="EMBL" id="AKU99303.1"/>
    </source>
</evidence>
<dbReference type="PANTHER" id="PTHR33745:SF1">
    <property type="entry name" value="RSBT ANTAGONIST PROTEIN RSBS"/>
    <property type="match status" value="1"/>
</dbReference>
<feature type="domain" description="STAS" evidence="1">
    <location>
        <begin position="2"/>
        <end position="113"/>
    </location>
</feature>
<protein>
    <submittedName>
        <fullName evidence="2">RsbS, negative regulator of sigma-B</fullName>
    </submittedName>
</protein>
<dbReference type="SUPFAM" id="SSF52091">
    <property type="entry name" value="SpoIIaa-like"/>
    <property type="match status" value="1"/>
</dbReference>
<organism evidence="2 3">
    <name type="scientific">Labilithrix luteola</name>
    <dbReference type="NCBI Taxonomy" id="1391654"/>
    <lineage>
        <taxon>Bacteria</taxon>
        <taxon>Pseudomonadati</taxon>
        <taxon>Myxococcota</taxon>
        <taxon>Polyangia</taxon>
        <taxon>Polyangiales</taxon>
        <taxon>Labilitrichaceae</taxon>
        <taxon>Labilithrix</taxon>
    </lineage>
</organism>
<evidence type="ECO:0000259" key="1">
    <source>
        <dbReference type="PROSITE" id="PS50801"/>
    </source>
</evidence>
<sequence length="118" mass="13003">MDKNAVRKIGQMLLVVVPPDLTDSDIIELRREAVKSARKYASTWVLLDFSEVQICDSYFGRFIHSMSQMAQLVGAEAIVCGLSDAVVETLVDMGLWLEGVRVTLDVDSALALTTKAKK</sequence>
<keyword evidence="3" id="KW-1185">Reference proteome</keyword>
<dbReference type="KEGG" id="llu:AKJ09_05967"/>
<dbReference type="PANTHER" id="PTHR33745">
    <property type="entry name" value="RSBT ANTAGONIST PROTEIN RSBS-RELATED"/>
    <property type="match status" value="1"/>
</dbReference>
<gene>
    <name evidence="2" type="ORF">AKJ09_05967</name>
</gene>
<dbReference type="EMBL" id="CP012333">
    <property type="protein sequence ID" value="AKU99303.1"/>
    <property type="molecule type" value="Genomic_DNA"/>
</dbReference>
<evidence type="ECO:0000313" key="3">
    <source>
        <dbReference type="Proteomes" id="UP000064967"/>
    </source>
</evidence>
<dbReference type="PROSITE" id="PS50801">
    <property type="entry name" value="STAS"/>
    <property type="match status" value="1"/>
</dbReference>
<dbReference type="STRING" id="1391654.AKJ09_05967"/>
<name>A0A0K1Q0J8_9BACT</name>
<accession>A0A0K1Q0J8</accession>
<reference evidence="2 3" key="1">
    <citation type="submission" date="2015-08" db="EMBL/GenBank/DDBJ databases">
        <authorList>
            <person name="Babu N.S."/>
            <person name="Beckwith C.J."/>
            <person name="Beseler K.G."/>
            <person name="Brison A."/>
            <person name="Carone J.V."/>
            <person name="Caskin T.P."/>
            <person name="Diamond M."/>
            <person name="Durham M.E."/>
            <person name="Foxe J.M."/>
            <person name="Go M."/>
            <person name="Henderson B.A."/>
            <person name="Jones I.B."/>
            <person name="McGettigan J.A."/>
            <person name="Micheletti S.J."/>
            <person name="Nasrallah M.E."/>
            <person name="Ortiz D."/>
            <person name="Piller C.R."/>
            <person name="Privatt S.R."/>
            <person name="Schneider S.L."/>
            <person name="Sharp S."/>
            <person name="Smith T.C."/>
            <person name="Stanton J.D."/>
            <person name="Ullery H.E."/>
            <person name="Wilson R.J."/>
            <person name="Serrano M.G."/>
            <person name="Buck G."/>
            <person name="Lee V."/>
            <person name="Wang Y."/>
            <person name="Carvalho R."/>
            <person name="Voegtly L."/>
            <person name="Shi R."/>
            <person name="Duckworth R."/>
            <person name="Johnson A."/>
            <person name="Loviza R."/>
            <person name="Walstead R."/>
            <person name="Shah Z."/>
            <person name="Kiflezghi M."/>
            <person name="Wade K."/>
            <person name="Ball S.L."/>
            <person name="Bradley K.W."/>
            <person name="Asai D.J."/>
            <person name="Bowman C.A."/>
            <person name="Russell D.A."/>
            <person name="Pope W.H."/>
            <person name="Jacobs-Sera D."/>
            <person name="Hendrix R.W."/>
            <person name="Hatfull G.F."/>
        </authorList>
    </citation>
    <scope>NUCLEOTIDE SEQUENCE [LARGE SCALE GENOMIC DNA]</scope>
    <source>
        <strain evidence="2 3">DSM 27648</strain>
    </source>
</reference>
<dbReference type="Proteomes" id="UP000064967">
    <property type="component" value="Chromosome"/>
</dbReference>
<dbReference type="InterPro" id="IPR051932">
    <property type="entry name" value="Bact_StressResp_Reg"/>
</dbReference>
<dbReference type="AlphaFoldDB" id="A0A0K1Q0J8"/>
<dbReference type="Gene3D" id="3.30.750.24">
    <property type="entry name" value="STAS domain"/>
    <property type="match status" value="1"/>
</dbReference>
<proteinExistence type="predicted"/>
<dbReference type="InterPro" id="IPR002645">
    <property type="entry name" value="STAS_dom"/>
</dbReference>